<organism evidence="2 3">
    <name type="scientific">Trichuris muris</name>
    <name type="common">Mouse whipworm</name>
    <dbReference type="NCBI Taxonomy" id="70415"/>
    <lineage>
        <taxon>Eukaryota</taxon>
        <taxon>Metazoa</taxon>
        <taxon>Ecdysozoa</taxon>
        <taxon>Nematoda</taxon>
        <taxon>Enoplea</taxon>
        <taxon>Dorylaimia</taxon>
        <taxon>Trichinellida</taxon>
        <taxon>Trichuridae</taxon>
        <taxon>Trichuris</taxon>
    </lineage>
</organism>
<evidence type="ECO:0000313" key="3">
    <source>
        <dbReference type="WBParaSite" id="TMUE_1000003245.1"/>
    </source>
</evidence>
<feature type="region of interest" description="Disordered" evidence="1">
    <location>
        <begin position="104"/>
        <end position="142"/>
    </location>
</feature>
<reference evidence="3" key="1">
    <citation type="submission" date="2019-12" db="UniProtKB">
        <authorList>
            <consortium name="WormBaseParasite"/>
        </authorList>
    </citation>
    <scope>IDENTIFICATION</scope>
</reference>
<dbReference type="AlphaFoldDB" id="A0A5S6Q7Z1"/>
<dbReference type="Proteomes" id="UP000046395">
    <property type="component" value="Unassembled WGS sequence"/>
</dbReference>
<accession>A0A5S6Q7Z1</accession>
<name>A0A5S6Q7Z1_TRIMR</name>
<evidence type="ECO:0000256" key="1">
    <source>
        <dbReference type="SAM" id="MobiDB-lite"/>
    </source>
</evidence>
<protein>
    <submittedName>
        <fullName evidence="3">Uncharacterized protein</fullName>
    </submittedName>
</protein>
<feature type="compositionally biased region" description="Acidic residues" evidence="1">
    <location>
        <begin position="123"/>
        <end position="134"/>
    </location>
</feature>
<sequence>MATRAEWKLVAKAEKVQGETGKLNGHTNRGGDDVAMPPLFLGTALPRLSKVYHILTTGMDGGNKKWHSTNDVTVSKVACPDDDNDNWRTVSLLDCHQHFIKIRLPSSPSSKPYNNREKVKEEEDREIETEDENERTDLTKAT</sequence>
<keyword evidence="2" id="KW-1185">Reference proteome</keyword>
<proteinExistence type="predicted"/>
<evidence type="ECO:0000313" key="2">
    <source>
        <dbReference type="Proteomes" id="UP000046395"/>
    </source>
</evidence>
<dbReference type="WBParaSite" id="TMUE_1000003245.1">
    <property type="protein sequence ID" value="TMUE_1000003245.1"/>
    <property type="gene ID" value="WBGene00298659"/>
</dbReference>